<name>A0A9R0I6K5_SPIOL</name>
<dbReference type="GeneID" id="110783415"/>
<feature type="compositionally biased region" description="Basic and acidic residues" evidence="1">
    <location>
        <begin position="357"/>
        <end position="366"/>
    </location>
</feature>
<dbReference type="KEGG" id="soe:110783415"/>
<feature type="region of interest" description="Disordered" evidence="1">
    <location>
        <begin position="1"/>
        <end position="101"/>
    </location>
</feature>
<feature type="compositionally biased region" description="Polar residues" evidence="1">
    <location>
        <begin position="1"/>
        <end position="13"/>
    </location>
</feature>
<dbReference type="RefSeq" id="XP_021843452.2">
    <property type="nucleotide sequence ID" value="XM_021987760.2"/>
</dbReference>
<dbReference type="Proteomes" id="UP000813463">
    <property type="component" value="Chromosome 4"/>
</dbReference>
<evidence type="ECO:0000313" key="2">
    <source>
        <dbReference type="Proteomes" id="UP000813463"/>
    </source>
</evidence>
<proteinExistence type="predicted"/>
<dbReference type="SUPFAM" id="SSF54001">
    <property type="entry name" value="Cysteine proteinases"/>
    <property type="match status" value="1"/>
</dbReference>
<sequence length="647" mass="73967">MFLKASTTATNTHIGDHPSLHTNDDIPFNPEQDVIGDNLTLHTSDDIPGPPPRRKRGRPPLAEGQSKSKRKPGKPWVPGGSGRPPNSVRGGGTPRVKHTSPRTYPGLVVELVNELCPIRREWVEKAGFGSILNLKIQKVDRLFLAWLEKRWDCKRQVLRIRDDYEITIDENMISWITGVPLGMYKFHNLKKNDKEVQKYYDEYVIGSAIGYVTVYNKCLLEEDPTVFLRHFILLTFGCLFCMNTYNSITPKLLPILKRTYIFEPYPIGTPLAPPPWALPKVQLGQPRVDKPILPSDDAKKSDLRCRAFKLRRPKKTTGQTPGSKEVPESTHTTETASEHVTQSSKEDVGKNQKRRAKGDGVDRVDETSSDDETDSDKETLNYKTKVDPTEKNISEIILRRKIFGDQVLFTSDSVSLSRDMLYNSFKKKGEISMEVMAAWCRCLNKHILEISGLKTYVVLPEMMAELLGVGVDKKQFNVIMNKRKRQFIDDMKKGFDFVEVEKLFIPVYYKGCWIVMKTRKGKKNSMLVYDPRTKPSTVNGISHIITTLNVVLHEISELIGLEIPSWNIRQYEIHMYDGEAKQKHKEDGGLLCMVFLMSSIENVGEWLEIYQTNDKEIRKYMLGRLVANSYNKINAKEVLRTISNGRE</sequence>
<gene>
    <name evidence="3" type="primary">LOC110783415</name>
</gene>
<dbReference type="AlphaFoldDB" id="A0A9R0I6K5"/>
<keyword evidence="2" id="KW-1185">Reference proteome</keyword>
<evidence type="ECO:0000313" key="3">
    <source>
        <dbReference type="RefSeq" id="XP_021843452.2"/>
    </source>
</evidence>
<evidence type="ECO:0000256" key="1">
    <source>
        <dbReference type="SAM" id="MobiDB-lite"/>
    </source>
</evidence>
<reference evidence="3" key="2">
    <citation type="submission" date="2025-08" db="UniProtKB">
        <authorList>
            <consortium name="RefSeq"/>
        </authorList>
    </citation>
    <scope>IDENTIFICATION</scope>
    <source>
        <tissue evidence="3">Leaf</tissue>
    </source>
</reference>
<feature type="compositionally biased region" description="Basic and acidic residues" evidence="1">
    <location>
        <begin position="14"/>
        <end position="24"/>
    </location>
</feature>
<accession>A0A9R0I6K5</accession>
<reference evidence="2" key="1">
    <citation type="journal article" date="2021" name="Nat. Commun.">
        <title>Genomic analyses provide insights into spinach domestication and the genetic basis of agronomic traits.</title>
        <authorList>
            <person name="Cai X."/>
            <person name="Sun X."/>
            <person name="Xu C."/>
            <person name="Sun H."/>
            <person name="Wang X."/>
            <person name="Ge C."/>
            <person name="Zhang Z."/>
            <person name="Wang Q."/>
            <person name="Fei Z."/>
            <person name="Jiao C."/>
            <person name="Wang Q."/>
        </authorList>
    </citation>
    <scope>NUCLEOTIDE SEQUENCE [LARGE SCALE GENOMIC DNA]</scope>
    <source>
        <strain evidence="2">cv. Varoflay</strain>
    </source>
</reference>
<dbReference type="Gene3D" id="3.40.395.10">
    <property type="entry name" value="Adenoviral Proteinase, Chain A"/>
    <property type="match status" value="1"/>
</dbReference>
<feature type="compositionally biased region" description="Low complexity" evidence="1">
    <location>
        <begin position="329"/>
        <end position="341"/>
    </location>
</feature>
<dbReference type="InterPro" id="IPR038765">
    <property type="entry name" value="Papain-like_cys_pep_sf"/>
</dbReference>
<feature type="region of interest" description="Disordered" evidence="1">
    <location>
        <begin position="310"/>
        <end position="383"/>
    </location>
</feature>
<organism evidence="2 3">
    <name type="scientific">Spinacia oleracea</name>
    <name type="common">Spinach</name>
    <dbReference type="NCBI Taxonomy" id="3562"/>
    <lineage>
        <taxon>Eukaryota</taxon>
        <taxon>Viridiplantae</taxon>
        <taxon>Streptophyta</taxon>
        <taxon>Embryophyta</taxon>
        <taxon>Tracheophyta</taxon>
        <taxon>Spermatophyta</taxon>
        <taxon>Magnoliopsida</taxon>
        <taxon>eudicotyledons</taxon>
        <taxon>Gunneridae</taxon>
        <taxon>Pentapetalae</taxon>
        <taxon>Caryophyllales</taxon>
        <taxon>Chenopodiaceae</taxon>
        <taxon>Chenopodioideae</taxon>
        <taxon>Anserineae</taxon>
        <taxon>Spinacia</taxon>
    </lineage>
</organism>
<protein>
    <submittedName>
        <fullName evidence="3">Uncharacterized protein isoform X1</fullName>
    </submittedName>
</protein>